<feature type="transmembrane region" description="Helical" evidence="1">
    <location>
        <begin position="7"/>
        <end position="25"/>
    </location>
</feature>
<dbReference type="GO" id="GO:0022857">
    <property type="term" value="F:transmembrane transporter activity"/>
    <property type="evidence" value="ECO:0007669"/>
    <property type="project" value="UniProtKB-UniRule"/>
</dbReference>
<sequence>MLTIKKFDFLVSVYIFCIAVAELMGGKTFPLANIFGYQLNASVAILVLPLIFTINDVITEVYGKKRAKSVVRSGLLVVFGILLFSLLATSLPPSVRFKASEAAYDKIFGLSARIAASSLTAFAFAEFLDIYIFSKIRERFGRSRLWLRNNLSNFISQFVDTFVFITLAFYSFDRPLAGNISFLTSIILPYWLLKCSMSVIETPLVYLGVQWLQKDKKF</sequence>
<dbReference type="InterPro" id="IPR003744">
    <property type="entry name" value="YhhQ"/>
</dbReference>
<proteinExistence type="inferred from homology"/>
<dbReference type="PANTHER" id="PTHR34300">
    <property type="entry name" value="QUEUOSINE PRECURSOR TRANSPORTER-RELATED"/>
    <property type="match status" value="1"/>
</dbReference>
<evidence type="ECO:0000313" key="3">
    <source>
        <dbReference type="Proteomes" id="UP000176450"/>
    </source>
</evidence>
<dbReference type="GO" id="GO:0005886">
    <property type="term" value="C:plasma membrane"/>
    <property type="evidence" value="ECO:0007669"/>
    <property type="project" value="UniProtKB-SubCell"/>
</dbReference>
<comment type="similarity">
    <text evidence="1">Belongs to the vitamin uptake transporter (VUT/ECF) (TC 2.A.88) family. Q precursor transporter subfamily.</text>
</comment>
<dbReference type="HAMAP" id="MF_02088">
    <property type="entry name" value="Q_prec_transport"/>
    <property type="match status" value="1"/>
</dbReference>
<feature type="transmembrane region" description="Helical" evidence="1">
    <location>
        <begin position="37"/>
        <end position="58"/>
    </location>
</feature>
<accession>A0A1F6AYB3</accession>
<keyword evidence="1" id="KW-0812">Transmembrane</keyword>
<gene>
    <name evidence="2" type="ORF">A3A63_02670</name>
</gene>
<keyword evidence="1" id="KW-1003">Cell membrane</keyword>
<protein>
    <recommendedName>
        <fullName evidence="1">Probable queuosine precursor transporter</fullName>
        <shortName evidence="1">Q precursor transporter</shortName>
    </recommendedName>
</protein>
<comment type="function">
    <text evidence="1">Involved in the import of queuosine (Q) precursors, required for Q precursor salvage.</text>
</comment>
<organism evidence="2 3">
    <name type="scientific">Candidatus Gottesmanbacteria bacterium RIFCSPLOWO2_01_FULL_46_9</name>
    <dbReference type="NCBI Taxonomy" id="1798394"/>
    <lineage>
        <taxon>Bacteria</taxon>
        <taxon>Candidatus Gottesmaniibacteriota</taxon>
    </lineage>
</organism>
<dbReference type="AlphaFoldDB" id="A0A1F6AYB3"/>
<dbReference type="NCBIfam" id="TIGR00697">
    <property type="entry name" value="queuosine precursor transporter"/>
    <property type="match status" value="1"/>
</dbReference>
<feature type="transmembrane region" description="Helical" evidence="1">
    <location>
        <begin position="70"/>
        <end position="90"/>
    </location>
</feature>
<evidence type="ECO:0000313" key="2">
    <source>
        <dbReference type="EMBL" id="OGG29307.1"/>
    </source>
</evidence>
<keyword evidence="1" id="KW-0813">Transport</keyword>
<dbReference type="Proteomes" id="UP000176450">
    <property type="component" value="Unassembled WGS sequence"/>
</dbReference>
<evidence type="ECO:0000256" key="1">
    <source>
        <dbReference type="HAMAP-Rule" id="MF_02088"/>
    </source>
</evidence>
<feature type="transmembrane region" description="Helical" evidence="1">
    <location>
        <begin position="110"/>
        <end position="133"/>
    </location>
</feature>
<feature type="transmembrane region" description="Helical" evidence="1">
    <location>
        <begin position="154"/>
        <end position="170"/>
    </location>
</feature>
<reference evidence="2 3" key="1">
    <citation type="journal article" date="2016" name="Nat. Commun.">
        <title>Thousands of microbial genomes shed light on interconnected biogeochemical processes in an aquifer system.</title>
        <authorList>
            <person name="Anantharaman K."/>
            <person name="Brown C.T."/>
            <person name="Hug L.A."/>
            <person name="Sharon I."/>
            <person name="Castelle C.J."/>
            <person name="Probst A.J."/>
            <person name="Thomas B.C."/>
            <person name="Singh A."/>
            <person name="Wilkins M.J."/>
            <person name="Karaoz U."/>
            <person name="Brodie E.L."/>
            <person name="Williams K.H."/>
            <person name="Hubbard S.S."/>
            <person name="Banfield J.F."/>
        </authorList>
    </citation>
    <scope>NUCLEOTIDE SEQUENCE [LARGE SCALE GENOMIC DNA]</scope>
</reference>
<name>A0A1F6AYB3_9BACT</name>
<comment type="subcellular location">
    <subcellularLocation>
        <location evidence="1">Cell membrane</location>
        <topology evidence="1">Multi-pass membrane protein</topology>
    </subcellularLocation>
</comment>
<dbReference type="PANTHER" id="PTHR34300:SF2">
    <property type="entry name" value="QUEUOSINE PRECURSOR TRANSPORTER-RELATED"/>
    <property type="match status" value="1"/>
</dbReference>
<dbReference type="Pfam" id="PF02592">
    <property type="entry name" value="Vut_1"/>
    <property type="match status" value="1"/>
</dbReference>
<dbReference type="EMBL" id="MFJX01000073">
    <property type="protein sequence ID" value="OGG29307.1"/>
    <property type="molecule type" value="Genomic_DNA"/>
</dbReference>
<keyword evidence="1" id="KW-1133">Transmembrane helix</keyword>
<comment type="caution">
    <text evidence="2">The sequence shown here is derived from an EMBL/GenBank/DDBJ whole genome shotgun (WGS) entry which is preliminary data.</text>
</comment>
<keyword evidence="1" id="KW-0472">Membrane</keyword>